<organism evidence="1 2">
    <name type="scientific">Leptosia nina</name>
    <dbReference type="NCBI Taxonomy" id="320188"/>
    <lineage>
        <taxon>Eukaryota</taxon>
        <taxon>Metazoa</taxon>
        <taxon>Ecdysozoa</taxon>
        <taxon>Arthropoda</taxon>
        <taxon>Hexapoda</taxon>
        <taxon>Insecta</taxon>
        <taxon>Pterygota</taxon>
        <taxon>Neoptera</taxon>
        <taxon>Endopterygota</taxon>
        <taxon>Lepidoptera</taxon>
        <taxon>Glossata</taxon>
        <taxon>Ditrysia</taxon>
        <taxon>Papilionoidea</taxon>
        <taxon>Pieridae</taxon>
        <taxon>Pierinae</taxon>
        <taxon>Leptosia</taxon>
    </lineage>
</organism>
<dbReference type="Proteomes" id="UP001497472">
    <property type="component" value="Unassembled WGS sequence"/>
</dbReference>
<protein>
    <submittedName>
        <fullName evidence="1">Uncharacterized protein</fullName>
    </submittedName>
</protein>
<evidence type="ECO:0000313" key="2">
    <source>
        <dbReference type="Proteomes" id="UP001497472"/>
    </source>
</evidence>
<proteinExistence type="predicted"/>
<gene>
    <name evidence="1" type="ORF">LNINA_LOCUS4396</name>
</gene>
<sequence length="85" mass="9995">MYVRGRIVSVVGVDYQVTPIIFFQVRTLRWWLLWRMLWPLLPLHHDLHLLYEDLLIQQTGQHSHAASGGFARTHLLSLLCVVMCK</sequence>
<evidence type="ECO:0000313" key="1">
    <source>
        <dbReference type="EMBL" id="CAK1544673.1"/>
    </source>
</evidence>
<dbReference type="AlphaFoldDB" id="A0AAV1J896"/>
<accession>A0AAV1J896</accession>
<keyword evidence="2" id="KW-1185">Reference proteome</keyword>
<reference evidence="1 2" key="1">
    <citation type="submission" date="2023-11" db="EMBL/GenBank/DDBJ databases">
        <authorList>
            <person name="Okamura Y."/>
        </authorList>
    </citation>
    <scope>NUCLEOTIDE SEQUENCE [LARGE SCALE GENOMIC DNA]</scope>
</reference>
<comment type="caution">
    <text evidence="1">The sequence shown here is derived from an EMBL/GenBank/DDBJ whole genome shotgun (WGS) entry which is preliminary data.</text>
</comment>
<dbReference type="EMBL" id="CAVLEF010000005">
    <property type="protein sequence ID" value="CAK1544673.1"/>
    <property type="molecule type" value="Genomic_DNA"/>
</dbReference>
<name>A0AAV1J896_9NEOP</name>